<keyword evidence="4" id="KW-1185">Reference proteome</keyword>
<dbReference type="Proteomes" id="UP000272025">
    <property type="component" value="Unassembled WGS sequence"/>
</dbReference>
<keyword evidence="2" id="KW-1133">Transmembrane helix</keyword>
<evidence type="ECO:0000256" key="2">
    <source>
        <dbReference type="SAM" id="Phobius"/>
    </source>
</evidence>
<feature type="transmembrane region" description="Helical" evidence="2">
    <location>
        <begin position="72"/>
        <end position="88"/>
    </location>
</feature>
<reference evidence="3 4" key="1">
    <citation type="journal article" date="2018" name="Mol. Ecol.">
        <title>The obligate alkalophilic soda-lake fungus Sodiomyces alkalinus has shifted to a protein diet.</title>
        <authorList>
            <person name="Grum-Grzhimaylo A.A."/>
            <person name="Falkoski D.L."/>
            <person name="van den Heuvel J."/>
            <person name="Valero-Jimenez C.A."/>
            <person name="Min B."/>
            <person name="Choi I.G."/>
            <person name="Lipzen A."/>
            <person name="Daum C.G."/>
            <person name="Aanen D.K."/>
            <person name="Tsang A."/>
            <person name="Henrissat B."/>
            <person name="Bilanenko E.N."/>
            <person name="de Vries R.P."/>
            <person name="van Kan J.A.L."/>
            <person name="Grigoriev I.V."/>
            <person name="Debets A.J.M."/>
        </authorList>
    </citation>
    <scope>NUCLEOTIDE SEQUENCE [LARGE SCALE GENOMIC DNA]</scope>
    <source>
        <strain evidence="3 4">F11</strain>
    </source>
</reference>
<dbReference type="RefSeq" id="XP_028468729.1">
    <property type="nucleotide sequence ID" value="XM_028606516.1"/>
</dbReference>
<evidence type="ECO:0000256" key="1">
    <source>
        <dbReference type="SAM" id="MobiDB-lite"/>
    </source>
</evidence>
<proteinExistence type="predicted"/>
<feature type="region of interest" description="Disordered" evidence="1">
    <location>
        <begin position="96"/>
        <end position="120"/>
    </location>
</feature>
<gene>
    <name evidence="3" type="ORF">SODALDRAFT_108032</name>
</gene>
<organism evidence="3 4">
    <name type="scientific">Sodiomyces alkalinus (strain CBS 110278 / VKM F-3762 / F11)</name>
    <name type="common">Alkaliphilic filamentous fungus</name>
    <dbReference type="NCBI Taxonomy" id="1314773"/>
    <lineage>
        <taxon>Eukaryota</taxon>
        <taxon>Fungi</taxon>
        <taxon>Dikarya</taxon>
        <taxon>Ascomycota</taxon>
        <taxon>Pezizomycotina</taxon>
        <taxon>Sordariomycetes</taxon>
        <taxon>Hypocreomycetidae</taxon>
        <taxon>Glomerellales</taxon>
        <taxon>Plectosphaerellaceae</taxon>
        <taxon>Sodiomyces</taxon>
    </lineage>
</organism>
<dbReference type="GeneID" id="39574994"/>
<name>A0A3N2Q2C8_SODAK</name>
<dbReference type="AlphaFoldDB" id="A0A3N2Q2C8"/>
<protein>
    <submittedName>
        <fullName evidence="3">Uncharacterized protein</fullName>
    </submittedName>
</protein>
<keyword evidence="2" id="KW-0472">Membrane</keyword>
<accession>A0A3N2Q2C8</accession>
<sequence>MRAGAASNAAERRSAGSYVVSNARSAILNLSEPPQAVLSGQDEACDEWVALFEIHACRLKNGTRSFEHDQKMGILVIIVGICCVYTVSPPSLDATSFSNPKKLQGPEVVARPPISNVQAA</sequence>
<evidence type="ECO:0000313" key="4">
    <source>
        <dbReference type="Proteomes" id="UP000272025"/>
    </source>
</evidence>
<dbReference type="EMBL" id="ML119052">
    <property type="protein sequence ID" value="ROT40923.1"/>
    <property type="molecule type" value="Genomic_DNA"/>
</dbReference>
<keyword evidence="2" id="KW-0812">Transmembrane</keyword>
<evidence type="ECO:0000313" key="3">
    <source>
        <dbReference type="EMBL" id="ROT40923.1"/>
    </source>
</evidence>